<evidence type="ECO:0000313" key="1">
    <source>
        <dbReference type="EMBL" id="OAX44206.1"/>
    </source>
</evidence>
<dbReference type="EMBL" id="KV448127">
    <property type="protein sequence ID" value="OAX44206.1"/>
    <property type="molecule type" value="Genomic_DNA"/>
</dbReference>
<reference evidence="1 2" key="1">
    <citation type="submission" date="2016-06" db="EMBL/GenBank/DDBJ databases">
        <title>Comparative genomics of the ectomycorrhizal sister species Rhizopogon vinicolor and Rhizopogon vesiculosus (Basidiomycota: Boletales) reveals a divergence of the mating type B locus.</title>
        <authorList>
            <consortium name="DOE Joint Genome Institute"/>
            <person name="Mujic A.B."/>
            <person name="Kuo A."/>
            <person name="Tritt A."/>
            <person name="Lipzen A."/>
            <person name="Chen C."/>
            <person name="Johnson J."/>
            <person name="Sharma A."/>
            <person name="Barry K."/>
            <person name="Grigoriev I.V."/>
            <person name="Spatafora J.W."/>
        </authorList>
    </citation>
    <scope>NUCLEOTIDE SEQUENCE [LARGE SCALE GENOMIC DNA]</scope>
    <source>
        <strain evidence="1 2">AM-OR11-026</strain>
    </source>
</reference>
<dbReference type="OrthoDB" id="10397794at2759"/>
<evidence type="ECO:0000313" key="2">
    <source>
        <dbReference type="Proteomes" id="UP000092154"/>
    </source>
</evidence>
<sequence>MQSSLLLRRALRVKPRPPIPALPFLPWMMAQLPENAPRPLNLPLVSKRSPVRCICAVEDPLHIDIWAPSLPFIPRPLLVLRQLFHLCLNVLLWSLGTVMPIQLWTSQGQIVQLSSGNGFSLKYLMKISLDSSPSIVPKSAKSLSGTHYQTISYFAWSVTKVTVREI</sequence>
<name>A0A1B7NH30_9AGAM</name>
<accession>A0A1B7NH30</accession>
<organism evidence="1 2">
    <name type="scientific">Rhizopogon vinicolor AM-OR11-026</name>
    <dbReference type="NCBI Taxonomy" id="1314800"/>
    <lineage>
        <taxon>Eukaryota</taxon>
        <taxon>Fungi</taxon>
        <taxon>Dikarya</taxon>
        <taxon>Basidiomycota</taxon>
        <taxon>Agaricomycotina</taxon>
        <taxon>Agaricomycetes</taxon>
        <taxon>Agaricomycetidae</taxon>
        <taxon>Boletales</taxon>
        <taxon>Suillineae</taxon>
        <taxon>Rhizopogonaceae</taxon>
        <taxon>Rhizopogon</taxon>
    </lineage>
</organism>
<dbReference type="Proteomes" id="UP000092154">
    <property type="component" value="Unassembled WGS sequence"/>
</dbReference>
<proteinExistence type="predicted"/>
<dbReference type="AlphaFoldDB" id="A0A1B7NH30"/>
<keyword evidence="2" id="KW-1185">Reference proteome</keyword>
<gene>
    <name evidence="1" type="ORF">K503DRAFT_498813</name>
</gene>
<protein>
    <submittedName>
        <fullName evidence="1">Uncharacterized protein</fullName>
    </submittedName>
</protein>
<dbReference type="InParanoid" id="A0A1B7NH30"/>